<sequence length="392" mass="42481">MSADTLSPVAGGPFDFTAALSPLPGDSPVGPSLRYDPVYDAIREARRQDDPSLPVGVWQTTAKRADWDLAIRLCREVLDQRSKDIQIACWLTEALVHRHGFSALGPSIRLLADLCDAFWDEGLHPEIDEAEGEGDVGARVAPLEWLNDKLPTWLQTLPLTRSGGQPPIGYSFADYENAQRHQLAAVRDPRGVVAALARSGGPTLAEIEASAQATAVTFHHAQHDRLAEALVAIDALSTVLDDHCGRQAPGLVGLREGCVALQGWVDTMLRAKGEEPEMTQATPVESAAADGMDPDLAPDSAPQDEPVYGAGPIQTREEAYFWLAEAADFLLRSEPHSPTPYLIHRALGWANMPLHEVLLEVSRGRNDLSAVFDFLGFNFTEMSQQNGGKSGK</sequence>
<dbReference type="PANTHER" id="PTHR37951:SF1">
    <property type="entry name" value="TYPE VI SECRETION SYSTEM COMPONENT TSSA1"/>
    <property type="match status" value="1"/>
</dbReference>
<accession>A0A418VUS7</accession>
<evidence type="ECO:0000256" key="1">
    <source>
        <dbReference type="SAM" id="MobiDB-lite"/>
    </source>
</evidence>
<evidence type="ECO:0000313" key="3">
    <source>
        <dbReference type="EMBL" id="RJF80874.1"/>
    </source>
</evidence>
<reference evidence="3 4" key="1">
    <citation type="submission" date="2018-09" db="EMBL/GenBank/DDBJ databases">
        <authorList>
            <person name="Zhu H."/>
        </authorList>
    </citation>
    <scope>NUCLEOTIDE SEQUENCE [LARGE SCALE GENOMIC DNA]</scope>
    <source>
        <strain evidence="3 4">K2W22B-5</strain>
    </source>
</reference>
<feature type="domain" description="ImpA N-terminal" evidence="2">
    <location>
        <begin position="20"/>
        <end position="148"/>
    </location>
</feature>
<dbReference type="InterPro" id="IPR017740">
    <property type="entry name" value="TssA-like"/>
</dbReference>
<dbReference type="OrthoDB" id="9771118at2"/>
<evidence type="ECO:0000313" key="4">
    <source>
        <dbReference type="Proteomes" id="UP000283458"/>
    </source>
</evidence>
<dbReference type="EMBL" id="QYUL01000002">
    <property type="protein sequence ID" value="RJF80874.1"/>
    <property type="molecule type" value="Genomic_DNA"/>
</dbReference>
<dbReference type="NCBIfam" id="TIGR03363">
    <property type="entry name" value="VI_chp_8"/>
    <property type="match status" value="1"/>
</dbReference>
<evidence type="ECO:0000259" key="2">
    <source>
        <dbReference type="Pfam" id="PF06812"/>
    </source>
</evidence>
<dbReference type="PANTHER" id="PTHR37951">
    <property type="entry name" value="CYTOPLASMIC PROTEIN-RELATED"/>
    <property type="match status" value="1"/>
</dbReference>
<dbReference type="Pfam" id="PF06812">
    <property type="entry name" value="ImpA_N"/>
    <property type="match status" value="1"/>
</dbReference>
<gene>
    <name evidence="3" type="primary">tssA</name>
    <name evidence="3" type="ORF">D3877_11565</name>
</gene>
<organism evidence="3 4">
    <name type="scientific">Azospirillum cavernae</name>
    <dbReference type="NCBI Taxonomy" id="2320860"/>
    <lineage>
        <taxon>Bacteria</taxon>
        <taxon>Pseudomonadati</taxon>
        <taxon>Pseudomonadota</taxon>
        <taxon>Alphaproteobacteria</taxon>
        <taxon>Rhodospirillales</taxon>
        <taxon>Azospirillaceae</taxon>
        <taxon>Azospirillum</taxon>
    </lineage>
</organism>
<dbReference type="Proteomes" id="UP000283458">
    <property type="component" value="Unassembled WGS sequence"/>
</dbReference>
<dbReference type="InterPro" id="IPR010657">
    <property type="entry name" value="ImpA_N"/>
</dbReference>
<protein>
    <submittedName>
        <fullName evidence="3">Type VI secretion system protein TssA</fullName>
    </submittedName>
</protein>
<keyword evidence="4" id="KW-1185">Reference proteome</keyword>
<dbReference type="RefSeq" id="WP_119830963.1">
    <property type="nucleotide sequence ID" value="NZ_QYUL01000002.1"/>
</dbReference>
<feature type="region of interest" description="Disordered" evidence="1">
    <location>
        <begin position="273"/>
        <end position="310"/>
    </location>
</feature>
<dbReference type="AlphaFoldDB" id="A0A418VUS7"/>
<name>A0A418VUS7_9PROT</name>
<proteinExistence type="predicted"/>
<comment type="caution">
    <text evidence="3">The sequence shown here is derived from an EMBL/GenBank/DDBJ whole genome shotgun (WGS) entry which is preliminary data.</text>
</comment>